<dbReference type="SUPFAM" id="SSF56112">
    <property type="entry name" value="Protein kinase-like (PK-like)"/>
    <property type="match status" value="1"/>
</dbReference>
<gene>
    <name evidence="2" type="ORF">ACFPM4_14385</name>
</gene>
<dbReference type="InterPro" id="IPR047175">
    <property type="entry name" value="CotS-like"/>
</dbReference>
<protein>
    <submittedName>
        <fullName evidence="2">Phosphotransferase</fullName>
    </submittedName>
</protein>
<dbReference type="EMBL" id="JBHSMC010000020">
    <property type="protein sequence ID" value="MFC5465916.1"/>
    <property type="molecule type" value="Genomic_DNA"/>
</dbReference>
<evidence type="ECO:0000313" key="3">
    <source>
        <dbReference type="Proteomes" id="UP001596147"/>
    </source>
</evidence>
<dbReference type="PANTHER" id="PTHR39179">
    <property type="entry name" value="SPORE COAT PROTEIN I"/>
    <property type="match status" value="1"/>
</dbReference>
<evidence type="ECO:0000259" key="1">
    <source>
        <dbReference type="Pfam" id="PF01636"/>
    </source>
</evidence>
<dbReference type="Gene3D" id="3.30.200.20">
    <property type="entry name" value="Phosphorylase Kinase, domain 1"/>
    <property type="match status" value="1"/>
</dbReference>
<evidence type="ECO:0000313" key="2">
    <source>
        <dbReference type="EMBL" id="MFC5465916.1"/>
    </source>
</evidence>
<proteinExistence type="predicted"/>
<dbReference type="InterPro" id="IPR002575">
    <property type="entry name" value="Aminoglycoside_PTrfase"/>
</dbReference>
<comment type="caution">
    <text evidence="2">The sequence shown here is derived from an EMBL/GenBank/DDBJ whole genome shotgun (WGS) entry which is preliminary data.</text>
</comment>
<sequence>MNPKNRKALLKVLEEYHLPIQDVVLISEPKVNKVWVFQDTKNQKWLLLKFIKEGKSLFPIMLHYYLSESGFSVPKVYTTINNQQYVHTQKGYYYLTEFVQNLEKIDEKQRVEALAKFHVHARFPALWNFNEKGEFPDSNTFLKSYKSKLDELTKWRSSVRSSTLKETINEVIQIGSGAFQQLQTYDVEGYLEQTSKQFTICHGDFNMNNAFVTDNGNFLVLDFDRAYYGPPLEDFRFLMMSQTRNAKKDQLSKLKPLFEHYFAICTEDLQYKDIFKADSMFPHEFYKQMSELMGQVKLKNIGKYEETFVQIADFEKKKYDYLLNGSEWN</sequence>
<accession>A0ABW0LMZ8</accession>
<dbReference type="InterPro" id="IPR011009">
    <property type="entry name" value="Kinase-like_dom_sf"/>
</dbReference>
<reference evidence="3" key="1">
    <citation type="journal article" date="2019" name="Int. J. Syst. Evol. Microbiol.">
        <title>The Global Catalogue of Microorganisms (GCM) 10K type strain sequencing project: providing services to taxonomists for standard genome sequencing and annotation.</title>
        <authorList>
            <consortium name="The Broad Institute Genomics Platform"/>
            <consortium name="The Broad Institute Genome Sequencing Center for Infectious Disease"/>
            <person name="Wu L."/>
            <person name="Ma J."/>
        </authorList>
    </citation>
    <scope>NUCLEOTIDE SEQUENCE [LARGE SCALE GENOMIC DNA]</scope>
    <source>
        <strain evidence="3">CGMCC 1.12237</strain>
    </source>
</reference>
<dbReference type="PANTHER" id="PTHR39179:SF3">
    <property type="entry name" value="COTS-RELATED PROTEIN"/>
    <property type="match status" value="1"/>
</dbReference>
<keyword evidence="3" id="KW-1185">Reference proteome</keyword>
<feature type="domain" description="Aminoglycoside phosphotransferase" evidence="1">
    <location>
        <begin position="64"/>
        <end position="241"/>
    </location>
</feature>
<dbReference type="RefSeq" id="WP_382353046.1">
    <property type="nucleotide sequence ID" value="NZ_JBHSMC010000020.1"/>
</dbReference>
<name>A0ABW0LMZ8_9BACI</name>
<dbReference type="Pfam" id="PF01636">
    <property type="entry name" value="APH"/>
    <property type="match status" value="1"/>
</dbReference>
<dbReference type="Gene3D" id="3.90.1200.10">
    <property type="match status" value="1"/>
</dbReference>
<organism evidence="2 3">
    <name type="scientific">Lederbergia graminis</name>
    <dbReference type="NCBI Taxonomy" id="735518"/>
    <lineage>
        <taxon>Bacteria</taxon>
        <taxon>Bacillati</taxon>
        <taxon>Bacillota</taxon>
        <taxon>Bacilli</taxon>
        <taxon>Bacillales</taxon>
        <taxon>Bacillaceae</taxon>
        <taxon>Lederbergia</taxon>
    </lineage>
</organism>
<dbReference type="Proteomes" id="UP001596147">
    <property type="component" value="Unassembled WGS sequence"/>
</dbReference>